<keyword evidence="4" id="KW-1185">Reference proteome</keyword>
<dbReference type="PANTHER" id="PTHR22775">
    <property type="entry name" value="SORTING NEXIN"/>
    <property type="match status" value="1"/>
</dbReference>
<evidence type="ECO:0000313" key="4">
    <source>
        <dbReference type="Proteomes" id="UP001163046"/>
    </source>
</evidence>
<keyword evidence="1" id="KW-0812">Transmembrane</keyword>
<keyword evidence="1" id="KW-0472">Membrane</keyword>
<sequence length="214" mass="24666">MQMKCLRCKIHWRLGYQGEEGTVAKLQVITQHGVGQMMGWFVVFLVLISLFFAGFSFKSLILYVILAGSSFGVTYLFLSNKWGLDGLFEELFKIVELFGFGVPHRLESKISYSSFFTDGGFRSLDEIPKPLEECVKKLIGNIIRDFIRTWYENVGEGEYFISETRESLEMLCLEGYRRASQIDSHYLIEQVIVVFHGHLERFNKAMAIVKGKRS</sequence>
<feature type="transmembrane region" description="Helical" evidence="1">
    <location>
        <begin position="37"/>
        <end position="54"/>
    </location>
</feature>
<evidence type="ECO:0000313" key="3">
    <source>
        <dbReference type="EMBL" id="KAJ7323393.1"/>
    </source>
</evidence>
<feature type="domain" description="PXA" evidence="2">
    <location>
        <begin position="128"/>
        <end position="214"/>
    </location>
</feature>
<protein>
    <submittedName>
        <fullName evidence="3">Sorting nexin-19</fullName>
    </submittedName>
</protein>
<name>A0A9X0CD32_9CNID</name>
<dbReference type="OrthoDB" id="5772781at2759"/>
<dbReference type="GO" id="GO:0035091">
    <property type="term" value="F:phosphatidylinositol binding"/>
    <property type="evidence" value="ECO:0007669"/>
    <property type="project" value="TreeGrafter"/>
</dbReference>
<gene>
    <name evidence="3" type="primary">SNX19_2</name>
    <name evidence="3" type="ORF">OS493_031868</name>
</gene>
<dbReference type="PANTHER" id="PTHR22775:SF3">
    <property type="entry name" value="SORTING NEXIN-13"/>
    <property type="match status" value="1"/>
</dbReference>
<dbReference type="InterPro" id="IPR003114">
    <property type="entry name" value="Phox_assoc"/>
</dbReference>
<accession>A0A9X0CD32</accession>
<dbReference type="Proteomes" id="UP001163046">
    <property type="component" value="Unassembled WGS sequence"/>
</dbReference>
<reference evidence="3" key="1">
    <citation type="submission" date="2023-01" db="EMBL/GenBank/DDBJ databases">
        <title>Genome assembly of the deep-sea coral Lophelia pertusa.</title>
        <authorList>
            <person name="Herrera S."/>
            <person name="Cordes E."/>
        </authorList>
    </citation>
    <scope>NUCLEOTIDE SEQUENCE</scope>
    <source>
        <strain evidence="3">USNM1676648</strain>
        <tissue evidence="3">Polyp</tissue>
    </source>
</reference>
<organism evidence="3 4">
    <name type="scientific">Desmophyllum pertusum</name>
    <dbReference type="NCBI Taxonomy" id="174260"/>
    <lineage>
        <taxon>Eukaryota</taxon>
        <taxon>Metazoa</taxon>
        <taxon>Cnidaria</taxon>
        <taxon>Anthozoa</taxon>
        <taxon>Hexacorallia</taxon>
        <taxon>Scleractinia</taxon>
        <taxon>Caryophylliina</taxon>
        <taxon>Caryophylliidae</taxon>
        <taxon>Desmophyllum</taxon>
    </lineage>
</organism>
<keyword evidence="1" id="KW-1133">Transmembrane helix</keyword>
<proteinExistence type="predicted"/>
<dbReference type="PROSITE" id="PS51207">
    <property type="entry name" value="PXA"/>
    <property type="match status" value="1"/>
</dbReference>
<feature type="transmembrane region" description="Helical" evidence="1">
    <location>
        <begin position="60"/>
        <end position="78"/>
    </location>
</feature>
<evidence type="ECO:0000259" key="2">
    <source>
        <dbReference type="PROSITE" id="PS51207"/>
    </source>
</evidence>
<dbReference type="GO" id="GO:0005769">
    <property type="term" value="C:early endosome"/>
    <property type="evidence" value="ECO:0007669"/>
    <property type="project" value="TreeGrafter"/>
</dbReference>
<comment type="caution">
    <text evidence="3">The sequence shown here is derived from an EMBL/GenBank/DDBJ whole genome shotgun (WGS) entry which is preliminary data.</text>
</comment>
<dbReference type="AlphaFoldDB" id="A0A9X0CD32"/>
<evidence type="ECO:0000256" key="1">
    <source>
        <dbReference type="SAM" id="Phobius"/>
    </source>
</evidence>
<dbReference type="Pfam" id="PF02194">
    <property type="entry name" value="PXA"/>
    <property type="match status" value="1"/>
</dbReference>
<dbReference type="EMBL" id="MU827815">
    <property type="protein sequence ID" value="KAJ7323393.1"/>
    <property type="molecule type" value="Genomic_DNA"/>
</dbReference>